<name>A0AAR5QIB2_DENPD</name>
<organism evidence="2 3">
    <name type="scientific">Dendroctonus ponderosae</name>
    <name type="common">Mountain pine beetle</name>
    <dbReference type="NCBI Taxonomy" id="77166"/>
    <lineage>
        <taxon>Eukaryota</taxon>
        <taxon>Metazoa</taxon>
        <taxon>Ecdysozoa</taxon>
        <taxon>Arthropoda</taxon>
        <taxon>Hexapoda</taxon>
        <taxon>Insecta</taxon>
        <taxon>Pterygota</taxon>
        <taxon>Neoptera</taxon>
        <taxon>Endopterygota</taxon>
        <taxon>Coleoptera</taxon>
        <taxon>Polyphaga</taxon>
        <taxon>Cucujiformia</taxon>
        <taxon>Curculionidae</taxon>
        <taxon>Scolytinae</taxon>
        <taxon>Dendroctonus</taxon>
    </lineage>
</organism>
<sequence length="186" mass="20928">MIVGKHFLIFIVVLLAKIVTCDDDYTVVNWKYHFPSGSGMGIYAALALPVPDSPDIDLFYAVFFEAYYSLPDNTTTYEFPPLVSDRAFGRKTLYESIKEKLLLKGYPGKECILKAICEAAAYTTLHANGVIGDLVHLLFTPSSTNNGDESYFAEYKEAEKIGWDTQNCKTYNNCQINLLDIMSFIK</sequence>
<proteinExistence type="predicted"/>
<feature type="signal peptide" evidence="1">
    <location>
        <begin position="1"/>
        <end position="21"/>
    </location>
</feature>
<dbReference type="Pfam" id="PF07841">
    <property type="entry name" value="DM4_12"/>
    <property type="match status" value="1"/>
</dbReference>
<dbReference type="KEGG" id="dpa:109546446"/>
<dbReference type="PANTHER" id="PTHR21398:SF22">
    <property type="entry name" value="IP12060P-RELATED"/>
    <property type="match status" value="1"/>
</dbReference>
<dbReference type="GeneID" id="125502307"/>
<dbReference type="Proteomes" id="UP000019118">
    <property type="component" value="Unassembled WGS sequence"/>
</dbReference>
<dbReference type="RefSeq" id="XP_048520283.1">
    <property type="nucleotide sequence ID" value="XM_048664326.1"/>
</dbReference>
<dbReference type="GeneID" id="109546446"/>
<dbReference type="KEGG" id="dpa:125502307"/>
<protein>
    <submittedName>
        <fullName evidence="2">Uncharacterized protein</fullName>
    </submittedName>
</protein>
<dbReference type="RefSeq" id="XP_019772970.1">
    <property type="nucleotide sequence ID" value="XM_019917411.2"/>
</dbReference>
<accession>A0AAR5QIB2</accession>
<evidence type="ECO:0000313" key="2">
    <source>
        <dbReference type="EnsemblMetazoa" id="XP_019772970.1"/>
    </source>
</evidence>
<evidence type="ECO:0000256" key="1">
    <source>
        <dbReference type="SAM" id="SignalP"/>
    </source>
</evidence>
<reference evidence="3" key="1">
    <citation type="journal article" date="2013" name="Genome Biol.">
        <title>Draft genome of the mountain pine beetle, Dendroctonus ponderosae Hopkins, a major forest pest.</title>
        <authorList>
            <person name="Keeling C.I."/>
            <person name="Yuen M.M."/>
            <person name="Liao N.Y."/>
            <person name="Docking T.R."/>
            <person name="Chan S.K."/>
            <person name="Taylor G.A."/>
            <person name="Palmquist D.L."/>
            <person name="Jackman S.D."/>
            <person name="Nguyen A."/>
            <person name="Li M."/>
            <person name="Henderson H."/>
            <person name="Janes J.K."/>
            <person name="Zhao Y."/>
            <person name="Pandoh P."/>
            <person name="Moore R."/>
            <person name="Sperling F.A."/>
            <person name="Huber D.P."/>
            <person name="Birol I."/>
            <person name="Jones S.J."/>
            <person name="Bohlmann J."/>
        </authorList>
    </citation>
    <scope>NUCLEOTIDE SEQUENCE</scope>
</reference>
<reference evidence="2" key="2">
    <citation type="submission" date="2024-08" db="UniProtKB">
        <authorList>
            <consortium name="EnsemblMetazoa"/>
        </authorList>
    </citation>
    <scope>IDENTIFICATION</scope>
</reference>
<dbReference type="PANTHER" id="PTHR21398">
    <property type="entry name" value="AGAP007094-PA"/>
    <property type="match status" value="1"/>
</dbReference>
<keyword evidence="3" id="KW-1185">Reference proteome</keyword>
<evidence type="ECO:0000313" key="3">
    <source>
        <dbReference type="Proteomes" id="UP000019118"/>
    </source>
</evidence>
<dbReference type="InterPro" id="IPR006631">
    <property type="entry name" value="DM4_12"/>
</dbReference>
<feature type="chain" id="PRO_5043613804" evidence="1">
    <location>
        <begin position="22"/>
        <end position="186"/>
    </location>
</feature>
<dbReference type="AlphaFoldDB" id="A0AAR5QIB2"/>
<keyword evidence="1" id="KW-0732">Signal</keyword>
<dbReference type="EnsemblMetazoa" id="XM_019917411.1">
    <property type="protein sequence ID" value="XP_019772970.1"/>
    <property type="gene ID" value="LOC109546446"/>
</dbReference>
<dbReference type="SMART" id="SM00718">
    <property type="entry name" value="DM4_12"/>
    <property type="match status" value="1"/>
</dbReference>